<gene>
    <name evidence="14" type="primary">sdhC</name>
    <name evidence="14" type="ORF">MU846_00265</name>
</gene>
<keyword evidence="15" id="KW-1185">Reference proteome</keyword>
<dbReference type="NCBIfam" id="TIGR02970">
    <property type="entry name" value="succ_dehyd_cytB"/>
    <property type="match status" value="1"/>
</dbReference>
<dbReference type="Pfam" id="PF01127">
    <property type="entry name" value="Sdh_cyt"/>
    <property type="match status" value="1"/>
</dbReference>
<proteinExistence type="inferred from homology"/>
<dbReference type="PROSITE" id="PS01001">
    <property type="entry name" value="SDH_CYT_2"/>
    <property type="match status" value="1"/>
</dbReference>
<sequence>MATVNDKRPVNLDLTTIKFPVPALASISHRISGIAIFVALPILLWMLDRSLASPESFAQLKACLANPWAKLVLWGVLAALSYHLVAGTRHLIMDLGFGDTLEAGRRGAVLVFIISIVLIVLAGVWVW</sequence>
<keyword evidence="10" id="KW-0408">Iron</keyword>
<dbReference type="Gene3D" id="1.20.1300.10">
    <property type="entry name" value="Fumarate reductase/succinate dehydrogenase, transmembrane subunit"/>
    <property type="match status" value="1"/>
</dbReference>
<comment type="function">
    <text evidence="2">Membrane-anchoring subunit of succinate dehydrogenase (SDH).</text>
</comment>
<feature type="transmembrane region" description="Helical" evidence="13">
    <location>
        <begin position="27"/>
        <end position="47"/>
    </location>
</feature>
<reference evidence="14" key="1">
    <citation type="submission" date="2022-04" db="EMBL/GenBank/DDBJ databases">
        <title>Alcanivorax sp. CY1518 draft genome sequence.</title>
        <authorList>
            <person name="Zhao G."/>
            <person name="An M."/>
        </authorList>
    </citation>
    <scope>NUCLEOTIDE SEQUENCE</scope>
    <source>
        <strain evidence="14">CY1518</strain>
    </source>
</reference>
<feature type="transmembrane region" description="Helical" evidence="13">
    <location>
        <begin position="67"/>
        <end position="86"/>
    </location>
</feature>
<dbReference type="InterPro" id="IPR018495">
    <property type="entry name" value="Succ_DH_cyt_bsu_CS"/>
</dbReference>
<evidence type="ECO:0000256" key="9">
    <source>
        <dbReference type="ARBA" id="ARBA00022989"/>
    </source>
</evidence>
<comment type="subcellular location">
    <subcellularLocation>
        <location evidence="3">Membrane</location>
        <topology evidence="3">Multi-pass membrane protein</topology>
    </subcellularLocation>
</comment>
<dbReference type="InterPro" id="IPR000701">
    <property type="entry name" value="SuccDH_FuR_B_TM-su"/>
</dbReference>
<evidence type="ECO:0000256" key="6">
    <source>
        <dbReference type="ARBA" id="ARBA00022617"/>
    </source>
</evidence>
<evidence type="ECO:0000256" key="10">
    <source>
        <dbReference type="ARBA" id="ARBA00023004"/>
    </source>
</evidence>
<dbReference type="PANTHER" id="PTHR10978:SF5">
    <property type="entry name" value="SUCCINATE DEHYDROGENASE CYTOCHROME B560 SUBUNIT, MITOCHONDRIAL"/>
    <property type="match status" value="1"/>
</dbReference>
<dbReference type="PANTHER" id="PTHR10978">
    <property type="entry name" value="SUCCINATE DEHYDROGENASE CYTOCHROME B560 SUBUNIT"/>
    <property type="match status" value="1"/>
</dbReference>
<comment type="subunit">
    <text evidence="12">Part of an enzyme complex containing four subunits: a flavoprotein, an iron-sulfur protein, plus two membrane-anchoring proteins, SdhC and SdhD. The complex can form homotrimers.</text>
</comment>
<keyword evidence="6" id="KW-0349">Heme</keyword>
<evidence type="ECO:0000256" key="8">
    <source>
        <dbReference type="ARBA" id="ARBA00022723"/>
    </source>
</evidence>
<evidence type="ECO:0000256" key="13">
    <source>
        <dbReference type="SAM" id="Phobius"/>
    </source>
</evidence>
<keyword evidence="8" id="KW-0479">Metal-binding</keyword>
<dbReference type="PIRSF" id="PIRSF000178">
    <property type="entry name" value="SDH_cyt_b560"/>
    <property type="match status" value="1"/>
</dbReference>
<dbReference type="Proteomes" id="UP001165524">
    <property type="component" value="Unassembled WGS sequence"/>
</dbReference>
<evidence type="ECO:0000256" key="1">
    <source>
        <dbReference type="ARBA" id="ARBA00001971"/>
    </source>
</evidence>
<keyword evidence="11 13" id="KW-0472">Membrane</keyword>
<organism evidence="14 15">
    <name type="scientific">Alcanivorax quisquiliarum</name>
    <dbReference type="NCBI Taxonomy" id="2933565"/>
    <lineage>
        <taxon>Bacteria</taxon>
        <taxon>Pseudomonadati</taxon>
        <taxon>Pseudomonadota</taxon>
        <taxon>Gammaproteobacteria</taxon>
        <taxon>Oceanospirillales</taxon>
        <taxon>Alcanivoracaceae</taxon>
        <taxon>Alcanivorax</taxon>
    </lineage>
</organism>
<evidence type="ECO:0000256" key="2">
    <source>
        <dbReference type="ARBA" id="ARBA00004050"/>
    </source>
</evidence>
<evidence type="ECO:0000256" key="5">
    <source>
        <dbReference type="ARBA" id="ARBA00020076"/>
    </source>
</evidence>
<comment type="similarity">
    <text evidence="4">Belongs to the cytochrome b560 family.</text>
</comment>
<feature type="transmembrane region" description="Helical" evidence="13">
    <location>
        <begin position="107"/>
        <end position="126"/>
    </location>
</feature>
<accession>A0ABT0E2U7</accession>
<protein>
    <recommendedName>
        <fullName evidence="5">Succinate dehydrogenase cytochrome b556 subunit</fullName>
    </recommendedName>
</protein>
<dbReference type="PROSITE" id="PS01000">
    <property type="entry name" value="SDH_CYT_1"/>
    <property type="match status" value="1"/>
</dbReference>
<evidence type="ECO:0000256" key="3">
    <source>
        <dbReference type="ARBA" id="ARBA00004141"/>
    </source>
</evidence>
<dbReference type="EMBL" id="JALKII010000001">
    <property type="protein sequence ID" value="MCK0536140.1"/>
    <property type="molecule type" value="Genomic_DNA"/>
</dbReference>
<comment type="caution">
    <text evidence="14">The sequence shown here is derived from an EMBL/GenBank/DDBJ whole genome shotgun (WGS) entry which is preliminary data.</text>
</comment>
<evidence type="ECO:0000313" key="14">
    <source>
        <dbReference type="EMBL" id="MCK0536140.1"/>
    </source>
</evidence>
<evidence type="ECO:0000256" key="12">
    <source>
        <dbReference type="ARBA" id="ARBA00025912"/>
    </source>
</evidence>
<evidence type="ECO:0000256" key="4">
    <source>
        <dbReference type="ARBA" id="ARBA00007244"/>
    </source>
</evidence>
<evidence type="ECO:0000313" key="15">
    <source>
        <dbReference type="Proteomes" id="UP001165524"/>
    </source>
</evidence>
<dbReference type="SUPFAM" id="SSF81343">
    <property type="entry name" value="Fumarate reductase respiratory complex transmembrane subunits"/>
    <property type="match status" value="1"/>
</dbReference>
<dbReference type="CDD" id="cd03499">
    <property type="entry name" value="SQR_TypeC_SdhC"/>
    <property type="match status" value="1"/>
</dbReference>
<keyword evidence="7 13" id="KW-0812">Transmembrane</keyword>
<evidence type="ECO:0000256" key="11">
    <source>
        <dbReference type="ARBA" id="ARBA00023136"/>
    </source>
</evidence>
<dbReference type="InterPro" id="IPR034804">
    <property type="entry name" value="SQR/QFR_C/D"/>
</dbReference>
<name>A0ABT0E2U7_9GAMM</name>
<evidence type="ECO:0000256" key="7">
    <source>
        <dbReference type="ARBA" id="ARBA00022692"/>
    </source>
</evidence>
<keyword evidence="9 13" id="KW-1133">Transmembrane helix</keyword>
<dbReference type="InterPro" id="IPR014314">
    <property type="entry name" value="Succ_DH_cytb556"/>
</dbReference>
<comment type="cofactor">
    <cofactor evidence="1">
        <name>heme</name>
        <dbReference type="ChEBI" id="CHEBI:30413"/>
    </cofactor>
</comment>